<dbReference type="RefSeq" id="WP_071456846.1">
    <property type="nucleotide sequence ID" value="NZ_CABJEN010000001.1"/>
</dbReference>
<sequence length="407" mass="48376">MEPKDAHKNLTLKKVELKYLKQFNELLRYVFQVTDSDIEESGYEDESEIIRAKRPVLREADVYGWFTDDDELISQLAIYPCEVNIHDTVYEMAGLTGVGTYPEYTNMGLMSELIKLGLDKMRDNKQWISYLYPYNIPYYRRKGWEIMSDKISFEIKDTQLPKTVDVPGYVEREDIDHEDVYKVYDAFAEQNHGAMIRSDLNWEEYWRWENEEERTAAIYYSADGEPCGVCFYWIAEEVFHIKEMFYLNQEARKGLWNFVSAHFSMIDRVVGATYKNEPIAFLFEDSEIKELIEPYFMARIVDVEQFIKQYPFITTGKPFHFVVTDPIAEWNNNTFSLMWDEDNELTVTNEAIGNPVYIDIQTLTALLMSYKRPSYLYRIERLKTDKETLRTLERIIPDQEAYFSDYF</sequence>
<dbReference type="Gene3D" id="3.30.1050.10">
    <property type="entry name" value="SCP2 sterol-binding domain"/>
    <property type="match status" value="1"/>
</dbReference>
<gene>
    <name evidence="2" type="ORF">BHY08_05090</name>
</gene>
<evidence type="ECO:0000313" key="3">
    <source>
        <dbReference type="Proteomes" id="UP000191200"/>
    </source>
</evidence>
<dbReference type="InterPro" id="IPR016181">
    <property type="entry name" value="Acyl_CoA_acyltransferase"/>
</dbReference>
<proteinExistence type="predicted"/>
<dbReference type="Pfam" id="PF13530">
    <property type="entry name" value="SCP2_2"/>
    <property type="match status" value="1"/>
</dbReference>
<dbReference type="Proteomes" id="UP000191200">
    <property type="component" value="Chromosome"/>
</dbReference>
<dbReference type="InterPro" id="IPR025559">
    <property type="entry name" value="Eis_dom"/>
</dbReference>
<dbReference type="Pfam" id="PF13527">
    <property type="entry name" value="Acetyltransf_9"/>
    <property type="match status" value="1"/>
</dbReference>
<dbReference type="KEGG" id="vte:BHY08_05090"/>
<dbReference type="GO" id="GO:0030649">
    <property type="term" value="P:aminoglycoside antibiotic catabolic process"/>
    <property type="evidence" value="ECO:0007669"/>
    <property type="project" value="TreeGrafter"/>
</dbReference>
<name>A0A1J0A5Q1_9ENTE</name>
<dbReference type="InterPro" id="IPR041380">
    <property type="entry name" value="Acetyltransf_17"/>
</dbReference>
<dbReference type="PANTHER" id="PTHR37817">
    <property type="entry name" value="N-ACETYLTRANSFERASE EIS"/>
    <property type="match status" value="1"/>
</dbReference>
<dbReference type="InterPro" id="IPR036527">
    <property type="entry name" value="SCP2_sterol-bd_dom_sf"/>
</dbReference>
<protein>
    <submittedName>
        <fullName evidence="2">GNAT family N-acetyltransferase</fullName>
    </submittedName>
</protein>
<dbReference type="PANTHER" id="PTHR37817:SF1">
    <property type="entry name" value="N-ACETYLTRANSFERASE EIS"/>
    <property type="match status" value="1"/>
</dbReference>
<evidence type="ECO:0000259" key="1">
    <source>
        <dbReference type="PROSITE" id="PS51186"/>
    </source>
</evidence>
<accession>A0A1J0A5Q1</accession>
<feature type="domain" description="N-acetyltransferase" evidence="1">
    <location>
        <begin position="10"/>
        <end position="165"/>
    </location>
</feature>
<dbReference type="GO" id="GO:0034069">
    <property type="term" value="F:aminoglycoside N-acetyltransferase activity"/>
    <property type="evidence" value="ECO:0007669"/>
    <property type="project" value="TreeGrafter"/>
</dbReference>
<dbReference type="STRING" id="519472.BHY08_05090"/>
<dbReference type="Pfam" id="PF17668">
    <property type="entry name" value="Acetyltransf_17"/>
    <property type="match status" value="1"/>
</dbReference>
<organism evidence="2 3">
    <name type="scientific">Vagococcus teuberi</name>
    <dbReference type="NCBI Taxonomy" id="519472"/>
    <lineage>
        <taxon>Bacteria</taxon>
        <taxon>Bacillati</taxon>
        <taxon>Bacillota</taxon>
        <taxon>Bacilli</taxon>
        <taxon>Lactobacillales</taxon>
        <taxon>Enterococcaceae</taxon>
        <taxon>Vagococcus</taxon>
    </lineage>
</organism>
<evidence type="ECO:0000313" key="2">
    <source>
        <dbReference type="EMBL" id="APB31256.1"/>
    </source>
</evidence>
<dbReference type="AlphaFoldDB" id="A0A1J0A5Q1"/>
<dbReference type="InterPro" id="IPR051554">
    <property type="entry name" value="Acetyltransferase_Eis"/>
</dbReference>
<reference evidence="2 3" key="1">
    <citation type="submission" date="2016-09" db="EMBL/GenBank/DDBJ databases">
        <title>Vagococcus teuberi sp. nov., isolated from the Malian artisanal sour milk fene.</title>
        <authorList>
            <person name="Wullschleger S."/>
            <person name="Seifert C."/>
            <person name="Baumgartner S."/>
            <person name="Lacroix C."/>
            <person name="Bonfoh B."/>
            <person name="Stevens M.J."/>
            <person name="Meile L."/>
        </authorList>
    </citation>
    <scope>NUCLEOTIDE SEQUENCE [LARGE SCALE GENOMIC DNA]</scope>
    <source>
        <strain evidence="2 3">DSM 21459</strain>
    </source>
</reference>
<dbReference type="PROSITE" id="PS51186">
    <property type="entry name" value="GNAT"/>
    <property type="match status" value="1"/>
</dbReference>
<dbReference type="SUPFAM" id="SSF55718">
    <property type="entry name" value="SCP-like"/>
    <property type="match status" value="1"/>
</dbReference>
<dbReference type="OrthoDB" id="9768284at2"/>
<dbReference type="EMBL" id="CP017267">
    <property type="protein sequence ID" value="APB31256.1"/>
    <property type="molecule type" value="Genomic_DNA"/>
</dbReference>
<keyword evidence="2" id="KW-0808">Transferase</keyword>
<dbReference type="SUPFAM" id="SSF55729">
    <property type="entry name" value="Acyl-CoA N-acyltransferases (Nat)"/>
    <property type="match status" value="1"/>
</dbReference>
<dbReference type="InterPro" id="IPR000182">
    <property type="entry name" value="GNAT_dom"/>
</dbReference>
<dbReference type="Gene3D" id="3.40.630.30">
    <property type="match status" value="2"/>
</dbReference>
<keyword evidence="3" id="KW-1185">Reference proteome</keyword>